<reference evidence="2" key="1">
    <citation type="submission" date="2014-03" db="EMBL/GenBank/DDBJ databases">
        <authorList>
            <person name="Aksoy S."/>
            <person name="Warren W."/>
            <person name="Wilson R.K."/>
        </authorList>
    </citation>
    <scope>NUCLEOTIDE SEQUENCE [LARGE SCALE GENOMIC DNA]</scope>
    <source>
        <strain evidence="2">IAEA</strain>
    </source>
</reference>
<dbReference type="AlphaFoldDB" id="A0A1B0A8I2"/>
<sequence length="181" mass="20567">MDFQHHVINQRRYVGGAYGHFILCMHNIYVNRFGATATTTMLLLEPYPLPGLCRFYADISYVLKIASADCLEYEASASIELAWSSNHFFIDFKRSSRKNLHFVYKVTDNLDKICTKRKGVEKDLGGKHNLPPYDAEKLHSTEKKKIPRQLSNLPLNDIKPNSKCALTNATTDATKSSSNLH</sequence>
<organism evidence="1 2">
    <name type="scientific">Glossina pallidipes</name>
    <name type="common">Tsetse fly</name>
    <dbReference type="NCBI Taxonomy" id="7398"/>
    <lineage>
        <taxon>Eukaryota</taxon>
        <taxon>Metazoa</taxon>
        <taxon>Ecdysozoa</taxon>
        <taxon>Arthropoda</taxon>
        <taxon>Hexapoda</taxon>
        <taxon>Insecta</taxon>
        <taxon>Pterygota</taxon>
        <taxon>Neoptera</taxon>
        <taxon>Endopterygota</taxon>
        <taxon>Diptera</taxon>
        <taxon>Brachycera</taxon>
        <taxon>Muscomorpha</taxon>
        <taxon>Hippoboscoidea</taxon>
        <taxon>Glossinidae</taxon>
        <taxon>Glossina</taxon>
    </lineage>
</organism>
<evidence type="ECO:0000313" key="2">
    <source>
        <dbReference type="Proteomes" id="UP000092445"/>
    </source>
</evidence>
<keyword evidence="2" id="KW-1185">Reference proteome</keyword>
<dbReference type="EnsemblMetazoa" id="GPAI037710-RA">
    <property type="protein sequence ID" value="GPAI037710-PA"/>
    <property type="gene ID" value="GPAI037710"/>
</dbReference>
<dbReference type="VEuPathDB" id="VectorBase:GPAI037710"/>
<reference evidence="1" key="2">
    <citation type="submission" date="2020-05" db="UniProtKB">
        <authorList>
            <consortium name="EnsemblMetazoa"/>
        </authorList>
    </citation>
    <scope>IDENTIFICATION</scope>
    <source>
        <strain evidence="1">IAEA</strain>
    </source>
</reference>
<name>A0A1B0A8I2_GLOPL</name>
<evidence type="ECO:0000313" key="1">
    <source>
        <dbReference type="EnsemblMetazoa" id="GPAI037710-PA"/>
    </source>
</evidence>
<protein>
    <submittedName>
        <fullName evidence="1">Uncharacterized protein</fullName>
    </submittedName>
</protein>
<proteinExistence type="predicted"/>
<dbReference type="Proteomes" id="UP000092445">
    <property type="component" value="Unassembled WGS sequence"/>
</dbReference>
<accession>A0A1B0A8I2</accession>